<name>A0A9W6NVK1_9PSEU</name>
<dbReference type="SUPFAM" id="SSF53850">
    <property type="entry name" value="Periplasmic binding protein-like II"/>
    <property type="match status" value="1"/>
</dbReference>
<dbReference type="Pfam" id="PF03466">
    <property type="entry name" value="LysR_substrate"/>
    <property type="match status" value="1"/>
</dbReference>
<dbReference type="FunFam" id="1.10.10.10:FF:000001">
    <property type="entry name" value="LysR family transcriptional regulator"/>
    <property type="match status" value="1"/>
</dbReference>
<dbReference type="EMBL" id="BSFQ01000005">
    <property type="protein sequence ID" value="GLL10631.1"/>
    <property type="molecule type" value="Genomic_DNA"/>
</dbReference>
<organism evidence="6 7">
    <name type="scientific">Pseudonocardia halophobica</name>
    <dbReference type="NCBI Taxonomy" id="29401"/>
    <lineage>
        <taxon>Bacteria</taxon>
        <taxon>Bacillati</taxon>
        <taxon>Actinomycetota</taxon>
        <taxon>Actinomycetes</taxon>
        <taxon>Pseudonocardiales</taxon>
        <taxon>Pseudonocardiaceae</taxon>
        <taxon>Pseudonocardia</taxon>
    </lineage>
</organism>
<dbReference type="GO" id="GO:0003677">
    <property type="term" value="F:DNA binding"/>
    <property type="evidence" value="ECO:0007669"/>
    <property type="project" value="UniProtKB-KW"/>
</dbReference>
<dbReference type="PANTHER" id="PTHR30346">
    <property type="entry name" value="TRANSCRIPTIONAL DUAL REGULATOR HCAR-RELATED"/>
    <property type="match status" value="1"/>
</dbReference>
<feature type="domain" description="HTH lysR-type" evidence="5">
    <location>
        <begin position="1"/>
        <end position="58"/>
    </location>
</feature>
<evidence type="ECO:0000313" key="6">
    <source>
        <dbReference type="EMBL" id="GLL10631.1"/>
    </source>
</evidence>
<dbReference type="Gene3D" id="3.40.190.10">
    <property type="entry name" value="Periplasmic binding protein-like II"/>
    <property type="match status" value="2"/>
</dbReference>
<protein>
    <submittedName>
        <fullName evidence="6">Transcriptional regulator</fullName>
    </submittedName>
</protein>
<evidence type="ECO:0000313" key="7">
    <source>
        <dbReference type="Proteomes" id="UP001143463"/>
    </source>
</evidence>
<reference evidence="6" key="2">
    <citation type="submission" date="2023-01" db="EMBL/GenBank/DDBJ databases">
        <authorList>
            <person name="Sun Q."/>
            <person name="Evtushenko L."/>
        </authorList>
    </citation>
    <scope>NUCLEOTIDE SEQUENCE</scope>
    <source>
        <strain evidence="6">VKM Ac-1069</strain>
    </source>
</reference>
<dbReference type="RefSeq" id="WP_037041087.1">
    <property type="nucleotide sequence ID" value="NZ_BAAAUZ010000002.1"/>
</dbReference>
<dbReference type="InterPro" id="IPR000847">
    <property type="entry name" value="LysR_HTH_N"/>
</dbReference>
<dbReference type="InterPro" id="IPR005119">
    <property type="entry name" value="LysR_subst-bd"/>
</dbReference>
<dbReference type="PANTHER" id="PTHR30346:SF0">
    <property type="entry name" value="HCA OPERON TRANSCRIPTIONAL ACTIVATOR HCAR"/>
    <property type="match status" value="1"/>
</dbReference>
<evidence type="ECO:0000256" key="4">
    <source>
        <dbReference type="ARBA" id="ARBA00023163"/>
    </source>
</evidence>
<dbReference type="InterPro" id="IPR036390">
    <property type="entry name" value="WH_DNA-bd_sf"/>
</dbReference>
<dbReference type="GO" id="GO:0032993">
    <property type="term" value="C:protein-DNA complex"/>
    <property type="evidence" value="ECO:0007669"/>
    <property type="project" value="TreeGrafter"/>
</dbReference>
<proteinExistence type="inferred from homology"/>
<dbReference type="Pfam" id="PF00126">
    <property type="entry name" value="HTH_1"/>
    <property type="match status" value="1"/>
</dbReference>
<dbReference type="SUPFAM" id="SSF46785">
    <property type="entry name" value="Winged helix' DNA-binding domain"/>
    <property type="match status" value="1"/>
</dbReference>
<evidence type="ECO:0000256" key="1">
    <source>
        <dbReference type="ARBA" id="ARBA00009437"/>
    </source>
</evidence>
<comment type="similarity">
    <text evidence="1">Belongs to the LysR transcriptional regulatory family.</text>
</comment>
<dbReference type="InterPro" id="IPR036388">
    <property type="entry name" value="WH-like_DNA-bd_sf"/>
</dbReference>
<comment type="caution">
    <text evidence="6">The sequence shown here is derived from an EMBL/GenBank/DDBJ whole genome shotgun (WGS) entry which is preliminary data.</text>
</comment>
<dbReference type="Proteomes" id="UP001143463">
    <property type="component" value="Unassembled WGS sequence"/>
</dbReference>
<dbReference type="GO" id="GO:0003700">
    <property type="term" value="F:DNA-binding transcription factor activity"/>
    <property type="evidence" value="ECO:0007669"/>
    <property type="project" value="InterPro"/>
</dbReference>
<reference evidence="6" key="1">
    <citation type="journal article" date="2014" name="Int. J. Syst. Evol. Microbiol.">
        <title>Complete genome sequence of Corynebacterium casei LMG S-19264T (=DSM 44701T), isolated from a smear-ripened cheese.</title>
        <authorList>
            <consortium name="US DOE Joint Genome Institute (JGI-PGF)"/>
            <person name="Walter F."/>
            <person name="Albersmeier A."/>
            <person name="Kalinowski J."/>
            <person name="Ruckert C."/>
        </authorList>
    </citation>
    <scope>NUCLEOTIDE SEQUENCE</scope>
    <source>
        <strain evidence="6">VKM Ac-1069</strain>
    </source>
</reference>
<evidence type="ECO:0000256" key="3">
    <source>
        <dbReference type="ARBA" id="ARBA00023125"/>
    </source>
</evidence>
<evidence type="ECO:0000259" key="5">
    <source>
        <dbReference type="PROSITE" id="PS50931"/>
    </source>
</evidence>
<keyword evidence="2" id="KW-0805">Transcription regulation</keyword>
<dbReference type="Gene3D" id="1.10.10.10">
    <property type="entry name" value="Winged helix-like DNA-binding domain superfamily/Winged helix DNA-binding domain"/>
    <property type="match status" value="1"/>
</dbReference>
<gene>
    <name evidence="6" type="ORF">GCM10017577_17710</name>
</gene>
<dbReference type="PRINTS" id="PR00039">
    <property type="entry name" value="HTHLYSR"/>
</dbReference>
<dbReference type="CDD" id="cd08414">
    <property type="entry name" value="PBP2_LTTR_aromatics_like"/>
    <property type="match status" value="1"/>
</dbReference>
<dbReference type="PROSITE" id="PS50931">
    <property type="entry name" value="HTH_LYSR"/>
    <property type="match status" value="1"/>
</dbReference>
<keyword evidence="7" id="KW-1185">Reference proteome</keyword>
<keyword evidence="4" id="KW-0804">Transcription</keyword>
<keyword evidence="3" id="KW-0238">DNA-binding</keyword>
<dbReference type="AlphaFoldDB" id="A0A9W6NVK1"/>
<accession>A0A9W6NVK1</accession>
<sequence length="309" mass="33295">MELAQLRVFLVVADELHFSRAAQRLHTAQPPVSRTISQLERAIGTPLFERTTRSVRLTPAGRALLPVARDIVRRADQAGAIALSAVAGDVGTVAIAFAGASTHSLVGALTRELRRRHPGIVPTLLSQNFALPAIDLLLRHEADIVLARWEGAVTGVESRVVQTEDLVLAVSVDDPLAASDSVGFDVLAGRAFVTLEPQDGSVLHDRLYRLCRASGFAPHTVQTAPDTWTALALVAAGIGCMLTVSSVRDNVTDPHVRFLPVRDRAEPIHLRMAWLPDSPNPALSRVLDVADAAWPRTIDDQRGISKADN</sequence>
<evidence type="ECO:0000256" key="2">
    <source>
        <dbReference type="ARBA" id="ARBA00023015"/>
    </source>
</evidence>